<organism evidence="2 3">
    <name type="scientific">Bacillus sonorensis</name>
    <dbReference type="NCBI Taxonomy" id="119858"/>
    <lineage>
        <taxon>Bacteria</taxon>
        <taxon>Bacillati</taxon>
        <taxon>Bacillota</taxon>
        <taxon>Bacilli</taxon>
        <taxon>Bacillales</taxon>
        <taxon>Bacillaceae</taxon>
        <taxon>Bacillus</taxon>
    </lineage>
</organism>
<evidence type="ECO:0000313" key="3">
    <source>
        <dbReference type="Proteomes" id="UP000196877"/>
    </source>
</evidence>
<dbReference type="SUPFAM" id="SSF55729">
    <property type="entry name" value="Acyl-CoA N-acyltransferases (Nat)"/>
    <property type="match status" value="1"/>
</dbReference>
<evidence type="ECO:0000313" key="2">
    <source>
        <dbReference type="EMBL" id="ASB88595.1"/>
    </source>
</evidence>
<dbReference type="Pfam" id="PF00583">
    <property type="entry name" value="Acetyltransf_1"/>
    <property type="match status" value="1"/>
</dbReference>
<dbReference type="Proteomes" id="UP000196877">
    <property type="component" value="Chromosome"/>
</dbReference>
<proteinExistence type="predicted"/>
<dbReference type="InterPro" id="IPR016181">
    <property type="entry name" value="Acyl_CoA_acyltransferase"/>
</dbReference>
<dbReference type="RefSeq" id="WP_006636515.1">
    <property type="nucleotide sequence ID" value="NZ_BORD01000005.1"/>
</dbReference>
<dbReference type="CDD" id="cd04301">
    <property type="entry name" value="NAT_SF"/>
    <property type="match status" value="1"/>
</dbReference>
<name>A0ABM6LHW7_9BACI</name>
<dbReference type="EMBL" id="CP021920">
    <property type="protein sequence ID" value="ASB88595.1"/>
    <property type="molecule type" value="Genomic_DNA"/>
</dbReference>
<reference evidence="2 3" key="1">
    <citation type="submission" date="2017-06" db="EMBL/GenBank/DDBJ databases">
        <title>Genome sequence of Bacillus sonorensis strain SRCM101395.</title>
        <authorList>
            <person name="Cho S.H."/>
        </authorList>
    </citation>
    <scope>NUCLEOTIDE SEQUENCE [LARGE SCALE GENOMIC DNA]</scope>
    <source>
        <strain evidence="2 3">SRCM101395</strain>
    </source>
</reference>
<sequence>MMIRHVEASDFERITPVINDWWGGRQMTDKLPRMFFEHFNNTSFIAEKDGELAGFLIGFLSQSNPVESYIHFVGVHPDYRKLQVGKTLYEAFYQKAKKAGCKTVRCITSPVNKVSIAYHRKMGFSIETGDKTSDGVQVCSHYDGPNQDRVLFVKEL</sequence>
<gene>
    <name evidence="2" type="ORF">S101395_02087</name>
</gene>
<evidence type="ECO:0000259" key="1">
    <source>
        <dbReference type="PROSITE" id="PS51186"/>
    </source>
</evidence>
<dbReference type="GeneID" id="92853965"/>
<protein>
    <recommendedName>
        <fullName evidence="1">N-acetyltransferase domain-containing protein</fullName>
    </recommendedName>
</protein>
<feature type="domain" description="N-acetyltransferase" evidence="1">
    <location>
        <begin position="1"/>
        <end position="156"/>
    </location>
</feature>
<dbReference type="InterPro" id="IPR017255">
    <property type="entry name" value="AcTrfase_GNAT_prd"/>
</dbReference>
<keyword evidence="3" id="KW-1185">Reference proteome</keyword>
<dbReference type="PANTHER" id="PTHR43072:SF36">
    <property type="entry name" value="RIBOSOMAL-PROTEIN-ALANINE ACETYLTRANSFERASE"/>
    <property type="match status" value="1"/>
</dbReference>
<dbReference type="Gene3D" id="3.40.630.30">
    <property type="match status" value="1"/>
</dbReference>
<dbReference type="InterPro" id="IPR000182">
    <property type="entry name" value="GNAT_dom"/>
</dbReference>
<accession>A0ABM6LHW7</accession>
<dbReference type="PANTHER" id="PTHR43072">
    <property type="entry name" value="N-ACETYLTRANSFERASE"/>
    <property type="match status" value="1"/>
</dbReference>
<dbReference type="PROSITE" id="PS51186">
    <property type="entry name" value="GNAT"/>
    <property type="match status" value="1"/>
</dbReference>
<dbReference type="PIRSF" id="PIRSF037663">
    <property type="entry name" value="Acetyltransf_GNAT_prd"/>
    <property type="match status" value="1"/>
</dbReference>